<protein>
    <submittedName>
        <fullName evidence="2">Predicted protein</fullName>
    </submittedName>
</protein>
<feature type="domain" description="Retrovirus-related Pol polyprotein from transposon TNT 1-94-like beta-barrel" evidence="1">
    <location>
        <begin position="88"/>
        <end position="166"/>
    </location>
</feature>
<dbReference type="InterPro" id="IPR054722">
    <property type="entry name" value="PolX-like_BBD"/>
</dbReference>
<organism evidence="2">
    <name type="scientific">Hordeum vulgare subsp. vulgare</name>
    <name type="common">Domesticated barley</name>
    <dbReference type="NCBI Taxonomy" id="112509"/>
    <lineage>
        <taxon>Eukaryota</taxon>
        <taxon>Viridiplantae</taxon>
        <taxon>Streptophyta</taxon>
        <taxon>Embryophyta</taxon>
        <taxon>Tracheophyta</taxon>
        <taxon>Spermatophyta</taxon>
        <taxon>Magnoliopsida</taxon>
        <taxon>Liliopsida</taxon>
        <taxon>Poales</taxon>
        <taxon>Poaceae</taxon>
        <taxon>BOP clade</taxon>
        <taxon>Pooideae</taxon>
        <taxon>Triticodae</taxon>
        <taxon>Triticeae</taxon>
        <taxon>Hordeinae</taxon>
        <taxon>Hordeum</taxon>
    </lineage>
</organism>
<evidence type="ECO:0000259" key="1">
    <source>
        <dbReference type="Pfam" id="PF22936"/>
    </source>
</evidence>
<name>F2DJE8_HORVV</name>
<dbReference type="AlphaFoldDB" id="F2DJE8"/>
<sequence>MEGLGSNTLPDSIGNKNERNRCCIFLGSIFLGWAKPTARRRTDDYGDPFMKMFAHAAIDDGSRLVEEMKILMTDEGGGRSRMVYTKGFILDSAASAHATSNLALLSEYDYETLVDSGRVLCGATGHLLPICGSGSVRTDRFTLPDVLFVPGLERNVVSVSKLVELDYGVDLGKAGCFVRDTRTGNLVGEGRLVPGGLYELDLLKVPL</sequence>
<dbReference type="Pfam" id="PF22936">
    <property type="entry name" value="Pol_BBD"/>
    <property type="match status" value="1"/>
</dbReference>
<accession>F2DJE8</accession>
<proteinExistence type="evidence at transcript level"/>
<evidence type="ECO:0000313" key="2">
    <source>
        <dbReference type="EMBL" id="BAJ95219.1"/>
    </source>
</evidence>
<dbReference type="EMBL" id="AK364016">
    <property type="protein sequence ID" value="BAJ95219.1"/>
    <property type="molecule type" value="mRNA"/>
</dbReference>
<reference evidence="2" key="1">
    <citation type="journal article" date="2011" name="Plant Physiol.">
        <title>Comprehensive sequence analysis of 24,783 barley full-length cDNAs derived from 12 clone libraries.</title>
        <authorList>
            <person name="Matsumoto T."/>
            <person name="Tanaka T."/>
            <person name="Sakai H."/>
            <person name="Amano N."/>
            <person name="Kanamori H."/>
            <person name="Kurita K."/>
            <person name="Kikuta A."/>
            <person name="Kamiya K."/>
            <person name="Yamamoto M."/>
            <person name="Ikawa H."/>
            <person name="Fujii N."/>
            <person name="Hori K."/>
            <person name="Itoh T."/>
            <person name="Sato K."/>
        </authorList>
    </citation>
    <scope>NUCLEOTIDE SEQUENCE</scope>
    <source>
        <tissue evidence="2">Shoot and root</tissue>
    </source>
</reference>